<dbReference type="AlphaFoldDB" id="A0AAU7JG88"/>
<keyword evidence="2" id="KW-0378">Hydrolase</keyword>
<dbReference type="InterPro" id="IPR051321">
    <property type="entry name" value="PHA/PHB_synthase"/>
</dbReference>
<accession>A0AAU7JG88</accession>
<evidence type="ECO:0000259" key="1">
    <source>
        <dbReference type="Pfam" id="PF06850"/>
    </source>
</evidence>
<sequence>MTPSPWAPWIWPFVTAPESAAQPDACWATPNEVVLELESLRLRRFGDPAASGPATLVVAPYAIHGATVADFAEGHSLMRRLRDAGVPGLHLLEWATATPQMRFHGVDDQLAALNVAVDTLGGTARLAGICQGGWQSLLFAARFPAKVERLVLAGAPVDCDAAPSGIVQATRGMAPAALDAFVAWSDGVVSGSRMLQFLETSSLQSADVEEVFQAARPDLAPAFEAWNARTLDLPGRYWLQTAEWLFRENRLARNTFPALGRLADLRDVRCPLFVLAGRDDVIAPAPQALAAARLVGAPARSVHAVTAPCGHLALFMGARTLADEWGRIAAFLRA</sequence>
<evidence type="ECO:0000313" key="2">
    <source>
        <dbReference type="EMBL" id="XBO39205.1"/>
    </source>
</evidence>
<dbReference type="Pfam" id="PF06850">
    <property type="entry name" value="PHB_depo_C"/>
    <property type="match status" value="1"/>
</dbReference>
<organism evidence="2">
    <name type="scientific">Alsobacter sp. KACC 23698</name>
    <dbReference type="NCBI Taxonomy" id="3149229"/>
    <lineage>
        <taxon>Bacteria</taxon>
        <taxon>Pseudomonadati</taxon>
        <taxon>Pseudomonadota</taxon>
        <taxon>Alphaproteobacteria</taxon>
        <taxon>Hyphomicrobiales</taxon>
        <taxon>Alsobacteraceae</taxon>
        <taxon>Alsobacter</taxon>
    </lineage>
</organism>
<dbReference type="SUPFAM" id="SSF53474">
    <property type="entry name" value="alpha/beta-Hydrolases"/>
    <property type="match status" value="1"/>
</dbReference>
<dbReference type="GO" id="GO:0016787">
    <property type="term" value="F:hydrolase activity"/>
    <property type="evidence" value="ECO:0007669"/>
    <property type="project" value="UniProtKB-KW"/>
</dbReference>
<dbReference type="PANTHER" id="PTHR36837">
    <property type="entry name" value="POLY(3-HYDROXYALKANOATE) POLYMERASE SUBUNIT PHAC"/>
    <property type="match status" value="1"/>
</dbReference>
<feature type="domain" description="PHB de-polymerase C-terminal" evidence="1">
    <location>
        <begin position="230"/>
        <end position="332"/>
    </location>
</feature>
<name>A0AAU7JG88_9HYPH</name>
<dbReference type="RefSeq" id="WP_406856043.1">
    <property type="nucleotide sequence ID" value="NZ_CP157484.1"/>
</dbReference>
<gene>
    <name evidence="2" type="ORF">ABEG18_26635</name>
</gene>
<proteinExistence type="predicted"/>
<dbReference type="InterPro" id="IPR029058">
    <property type="entry name" value="AB_hydrolase_fold"/>
</dbReference>
<dbReference type="InterPro" id="IPR009656">
    <property type="entry name" value="PHB_depo_C"/>
</dbReference>
<protein>
    <submittedName>
        <fullName evidence="2">Alpha/beta fold hydrolase</fullName>
    </submittedName>
</protein>
<dbReference type="EMBL" id="CP157484">
    <property type="protein sequence ID" value="XBO39205.1"/>
    <property type="molecule type" value="Genomic_DNA"/>
</dbReference>
<dbReference type="Gene3D" id="3.40.50.1820">
    <property type="entry name" value="alpha/beta hydrolase"/>
    <property type="match status" value="1"/>
</dbReference>
<reference evidence="2" key="1">
    <citation type="submission" date="2024-05" db="EMBL/GenBank/DDBJ databases">
        <authorList>
            <person name="Kim S."/>
            <person name="Heo J."/>
            <person name="Choi H."/>
            <person name="Choi Y."/>
            <person name="Kwon S.-W."/>
            <person name="Kim Y."/>
        </authorList>
    </citation>
    <scope>NUCLEOTIDE SEQUENCE</scope>
    <source>
        <strain evidence="2">KACC 23698</strain>
    </source>
</reference>
<dbReference type="PANTHER" id="PTHR36837:SF2">
    <property type="entry name" value="POLY(3-HYDROXYALKANOATE) POLYMERASE SUBUNIT PHAC"/>
    <property type="match status" value="1"/>
</dbReference>